<dbReference type="EMBL" id="JANEYF010000676">
    <property type="protein sequence ID" value="KAJ8968580.1"/>
    <property type="molecule type" value="Genomic_DNA"/>
</dbReference>
<feature type="compositionally biased region" description="Polar residues" evidence="2">
    <location>
        <begin position="560"/>
        <end position="592"/>
    </location>
</feature>
<dbReference type="Pfam" id="PF00077">
    <property type="entry name" value="RVP"/>
    <property type="match status" value="1"/>
</dbReference>
<dbReference type="GO" id="GO:0006508">
    <property type="term" value="P:proteolysis"/>
    <property type="evidence" value="ECO:0007669"/>
    <property type="project" value="InterPro"/>
</dbReference>
<comment type="caution">
    <text evidence="4">The sequence shown here is derived from an EMBL/GenBank/DDBJ whole genome shotgun (WGS) entry which is preliminary data.</text>
</comment>
<feature type="compositionally biased region" description="Basic and acidic residues" evidence="2">
    <location>
        <begin position="596"/>
        <end position="609"/>
    </location>
</feature>
<dbReference type="InterPro" id="IPR001969">
    <property type="entry name" value="Aspartic_peptidase_AS"/>
</dbReference>
<dbReference type="InterPro" id="IPR001995">
    <property type="entry name" value="Peptidase_A2_cat"/>
</dbReference>
<sequence length="687" mass="78805">MAEAIKVTPPDKFNFTNPATWPQWIKRFNRYMSVSGMSSKTDKEKIDILLYVMGEESEDVLIQFPTVSNKYHELVKAFEDYFIPRRNVIFERFQFNSRVQRPGENMDSFITTLHNLAEYCEYGALKDSLIRDRIVVGMSDKKTSEKLQLQHSLTLPEAILAAKQAEIQAHQNNILQQESQVSSISQKKSVYSKHSVKTKNNPKNLSFGESCQFCGLEPHEREVCPARASKCRNCSRRGHWDRVCKSRDSSGKKFIKMVNTEDNNSECNEFSSADQQFLGVISLSHINVNNNNQWVVDIKVNEINKQISFLVDTGADIICIPQHLLPKNLENSLWPCNESISGPDGTALKVLGKLKMSLGYNDKMCTDFVYVIRDLKTPILGRPRIVKLEVLYFQNNVLNHQTYTESINLLSTNLSKVNIVQEYPLIFDLLGEFKDEISIQVNNDAKPYVQTMEGKRKDKQCENFDLRHKAKELSELKLGDSVWVTDLRSYGKVVKKCEEPRSYVIQTQNGVYRRNRWFLITAPYCDKEKVTQFESPIDIPKFSGNQYTDYASVRGDNNDGESASVQNDDQYSENASNAHISECMENSPNIQPDIQEGYKTEDRPKRSRLENVPSGEIGERTLKEEVRLDVGDELRRLISARNEKNRMRNDEAAIIALSKSRSQFLHKDTDSLVDNEAVIVYDERTAL</sequence>
<accession>A0AAV8ZQ66</accession>
<evidence type="ECO:0000313" key="4">
    <source>
        <dbReference type="EMBL" id="KAJ8968580.1"/>
    </source>
</evidence>
<dbReference type="InterPro" id="IPR018061">
    <property type="entry name" value="Retropepsins"/>
</dbReference>
<evidence type="ECO:0000256" key="2">
    <source>
        <dbReference type="SAM" id="MobiDB-lite"/>
    </source>
</evidence>
<dbReference type="PROSITE" id="PS50175">
    <property type="entry name" value="ASP_PROT_RETROV"/>
    <property type="match status" value="1"/>
</dbReference>
<dbReference type="PANTHER" id="PTHR33198:SF20">
    <property type="entry name" value="RETROTRANSPOSON GAG DOMAIN-CONTAINING PROTEIN"/>
    <property type="match status" value="1"/>
</dbReference>
<proteinExistence type="predicted"/>
<dbReference type="SUPFAM" id="SSF50630">
    <property type="entry name" value="Acid proteases"/>
    <property type="match status" value="1"/>
</dbReference>
<dbReference type="GO" id="GO:0004190">
    <property type="term" value="F:aspartic-type endopeptidase activity"/>
    <property type="evidence" value="ECO:0007669"/>
    <property type="project" value="InterPro"/>
</dbReference>
<organism evidence="4 5">
    <name type="scientific">Rhamnusium bicolor</name>
    <dbReference type="NCBI Taxonomy" id="1586634"/>
    <lineage>
        <taxon>Eukaryota</taxon>
        <taxon>Metazoa</taxon>
        <taxon>Ecdysozoa</taxon>
        <taxon>Arthropoda</taxon>
        <taxon>Hexapoda</taxon>
        <taxon>Insecta</taxon>
        <taxon>Pterygota</taxon>
        <taxon>Neoptera</taxon>
        <taxon>Endopterygota</taxon>
        <taxon>Coleoptera</taxon>
        <taxon>Polyphaga</taxon>
        <taxon>Cucujiformia</taxon>
        <taxon>Chrysomeloidea</taxon>
        <taxon>Cerambycidae</taxon>
        <taxon>Lepturinae</taxon>
        <taxon>Rhagiini</taxon>
        <taxon>Rhamnusium</taxon>
    </lineage>
</organism>
<dbReference type="AlphaFoldDB" id="A0AAV8ZQ66"/>
<name>A0AAV8ZQ66_9CUCU</name>
<keyword evidence="5" id="KW-1185">Reference proteome</keyword>
<protein>
    <recommendedName>
        <fullName evidence="3">Peptidase A2 domain-containing protein</fullName>
    </recommendedName>
</protein>
<dbReference type="PROSITE" id="PS00141">
    <property type="entry name" value="ASP_PROTEASE"/>
    <property type="match status" value="1"/>
</dbReference>
<keyword evidence="1" id="KW-0378">Hydrolase</keyword>
<feature type="domain" description="Peptidase A2" evidence="3">
    <location>
        <begin position="307"/>
        <end position="384"/>
    </location>
</feature>
<reference evidence="4" key="1">
    <citation type="journal article" date="2023" name="Insect Mol. Biol.">
        <title>Genome sequencing provides insights into the evolution of gene families encoding plant cell wall-degrading enzymes in longhorned beetles.</title>
        <authorList>
            <person name="Shin N.R."/>
            <person name="Okamura Y."/>
            <person name="Kirsch R."/>
            <person name="Pauchet Y."/>
        </authorList>
    </citation>
    <scope>NUCLEOTIDE SEQUENCE</scope>
    <source>
        <strain evidence="4">RBIC_L_NR</strain>
    </source>
</reference>
<gene>
    <name evidence="4" type="ORF">NQ314_002246</name>
</gene>
<dbReference type="Proteomes" id="UP001162156">
    <property type="component" value="Unassembled WGS sequence"/>
</dbReference>
<evidence type="ECO:0000256" key="1">
    <source>
        <dbReference type="ARBA" id="ARBA00022801"/>
    </source>
</evidence>
<dbReference type="PANTHER" id="PTHR33198">
    <property type="entry name" value="ANK_REP_REGION DOMAIN-CONTAINING PROTEIN-RELATED"/>
    <property type="match status" value="1"/>
</dbReference>
<dbReference type="Gene3D" id="2.40.70.10">
    <property type="entry name" value="Acid Proteases"/>
    <property type="match status" value="1"/>
</dbReference>
<evidence type="ECO:0000313" key="5">
    <source>
        <dbReference type="Proteomes" id="UP001162156"/>
    </source>
</evidence>
<dbReference type="InterPro" id="IPR021109">
    <property type="entry name" value="Peptidase_aspartic_dom_sf"/>
</dbReference>
<dbReference type="Gene3D" id="4.10.60.10">
    <property type="entry name" value="Zinc finger, CCHC-type"/>
    <property type="match status" value="1"/>
</dbReference>
<evidence type="ECO:0000259" key="3">
    <source>
        <dbReference type="PROSITE" id="PS50175"/>
    </source>
</evidence>
<feature type="region of interest" description="Disordered" evidence="2">
    <location>
        <begin position="550"/>
        <end position="616"/>
    </location>
</feature>